<evidence type="ECO:0000313" key="1">
    <source>
        <dbReference type="EMBL" id="HAF07118.1"/>
    </source>
</evidence>
<dbReference type="EMBL" id="DMCX01000013">
    <property type="protein sequence ID" value="HAF07118.1"/>
    <property type="molecule type" value="Genomic_DNA"/>
</dbReference>
<accession>A0A348MJ92</accession>
<name>A0A348MJ92_UNCW3</name>
<dbReference type="Proteomes" id="UP000262454">
    <property type="component" value="Unassembled WGS sequence"/>
</dbReference>
<reference evidence="1 2" key="1">
    <citation type="journal article" date="2018" name="Nat. Biotechnol.">
        <title>A standardized bacterial taxonomy based on genome phylogeny substantially revises the tree of life.</title>
        <authorList>
            <person name="Parks D.H."/>
            <person name="Chuvochina M."/>
            <person name="Waite D.W."/>
            <person name="Rinke C."/>
            <person name="Skarshewski A."/>
            <person name="Chaumeil P.A."/>
            <person name="Hugenholtz P."/>
        </authorList>
    </citation>
    <scope>NUCLEOTIDE SEQUENCE [LARGE SCALE GENOMIC DNA]</scope>
    <source>
        <strain evidence="1">UBA7921</strain>
    </source>
</reference>
<organism evidence="1 2">
    <name type="scientific">candidate division WOR-3 bacterium</name>
    <dbReference type="NCBI Taxonomy" id="2052148"/>
    <lineage>
        <taxon>Bacteria</taxon>
        <taxon>Bacteria division WOR-3</taxon>
    </lineage>
</organism>
<sequence length="82" mass="10508">MLFLKFFTNKWILEKFWECFLLFLNSKLKINKNFFENWFEIFLTFFDFWLRKNNSMRNFGYRFDIRTFQAERGKYRIEIINC</sequence>
<proteinExistence type="predicted"/>
<comment type="caution">
    <text evidence="1">The sequence shown here is derived from an EMBL/GenBank/DDBJ whole genome shotgun (WGS) entry which is preliminary data.</text>
</comment>
<gene>
    <name evidence="1" type="ORF">DCG82_01775</name>
</gene>
<protein>
    <submittedName>
        <fullName evidence="1">Uncharacterized protein</fullName>
    </submittedName>
</protein>
<dbReference type="AlphaFoldDB" id="A0A348MJ92"/>
<evidence type="ECO:0000313" key="2">
    <source>
        <dbReference type="Proteomes" id="UP000262454"/>
    </source>
</evidence>